<gene>
    <name evidence="2" type="ORF">DFR68_102337</name>
</gene>
<dbReference type="AlphaFoldDB" id="A0A370HB90"/>
<feature type="transmembrane region" description="Helical" evidence="1">
    <location>
        <begin position="49"/>
        <end position="69"/>
    </location>
</feature>
<accession>A0A370HB90</accession>
<keyword evidence="1" id="KW-0472">Membrane</keyword>
<feature type="transmembrane region" description="Helical" evidence="1">
    <location>
        <begin position="12"/>
        <end position="37"/>
    </location>
</feature>
<proteinExistence type="predicted"/>
<keyword evidence="1" id="KW-1133">Transmembrane helix</keyword>
<protein>
    <recommendedName>
        <fullName evidence="4">PH (Pleckstrin Homology) domain-containing protein</fullName>
    </recommendedName>
</protein>
<organism evidence="2 3">
    <name type="scientific">Nocardia mexicana</name>
    <dbReference type="NCBI Taxonomy" id="279262"/>
    <lineage>
        <taxon>Bacteria</taxon>
        <taxon>Bacillati</taxon>
        <taxon>Actinomycetota</taxon>
        <taxon>Actinomycetes</taxon>
        <taxon>Mycobacteriales</taxon>
        <taxon>Nocardiaceae</taxon>
        <taxon>Nocardia</taxon>
    </lineage>
</organism>
<evidence type="ECO:0000256" key="1">
    <source>
        <dbReference type="SAM" id="Phobius"/>
    </source>
</evidence>
<dbReference type="OrthoDB" id="4571095at2"/>
<dbReference type="EMBL" id="QQAZ01000002">
    <property type="protein sequence ID" value="RDI54213.1"/>
    <property type="molecule type" value="Genomic_DNA"/>
</dbReference>
<keyword evidence="3" id="KW-1185">Reference proteome</keyword>
<comment type="caution">
    <text evidence="2">The sequence shown here is derived from an EMBL/GenBank/DDBJ whole genome shotgun (WGS) entry which is preliminary data.</text>
</comment>
<name>A0A370HB90_9NOCA</name>
<reference evidence="2 3" key="1">
    <citation type="submission" date="2018-07" db="EMBL/GenBank/DDBJ databases">
        <title>Genomic Encyclopedia of Type Strains, Phase IV (KMG-IV): sequencing the most valuable type-strain genomes for metagenomic binning, comparative biology and taxonomic classification.</title>
        <authorList>
            <person name="Goeker M."/>
        </authorList>
    </citation>
    <scope>NUCLEOTIDE SEQUENCE [LARGE SCALE GENOMIC DNA]</scope>
    <source>
        <strain evidence="2 3">DSM 44952</strain>
    </source>
</reference>
<sequence length="172" mass="18333">MTRIGLGHRGGWAALAAGVVVLGLLEAAVLHFLATAYLPPAPATAVDAVAAAFTLLVIAALVSPLWGSFRLDSTTLRLRFGWLASVDIPLSAVVNIRPYKADLRNPAQLGLDFDEESALLTVVRAPSSPLVRIELATEVPARTQGWKRVRARTILASTDDADVLCRRVNEAS</sequence>
<evidence type="ECO:0000313" key="2">
    <source>
        <dbReference type="EMBL" id="RDI54213.1"/>
    </source>
</evidence>
<evidence type="ECO:0008006" key="4">
    <source>
        <dbReference type="Google" id="ProtNLM"/>
    </source>
</evidence>
<dbReference type="Proteomes" id="UP000255355">
    <property type="component" value="Unassembled WGS sequence"/>
</dbReference>
<keyword evidence="1" id="KW-0812">Transmembrane</keyword>
<dbReference type="RefSeq" id="WP_147288862.1">
    <property type="nucleotide sequence ID" value="NZ_QQAZ01000002.1"/>
</dbReference>
<evidence type="ECO:0000313" key="3">
    <source>
        <dbReference type="Proteomes" id="UP000255355"/>
    </source>
</evidence>